<dbReference type="GO" id="GO:0000725">
    <property type="term" value="P:recombinational repair"/>
    <property type="evidence" value="ECO:0007669"/>
    <property type="project" value="TreeGrafter"/>
</dbReference>
<protein>
    <submittedName>
        <fullName evidence="2">MC29</fullName>
    </submittedName>
</protein>
<dbReference type="PANTHER" id="PTHR11070:SF2">
    <property type="entry name" value="ATP-DEPENDENT DNA HELICASE SRS2"/>
    <property type="match status" value="1"/>
</dbReference>
<dbReference type="RefSeq" id="WP_011117108.1">
    <property type="nucleotide sequence ID" value="NC_004954.1"/>
</dbReference>
<dbReference type="AlphaFoldDB" id="Q8VPP4"/>
<accession>Q8VPP4</accession>
<dbReference type="EMBL" id="AY034092">
    <property type="protein sequence ID" value="AAK62503.1"/>
    <property type="molecule type" value="Genomic_DNA"/>
</dbReference>
<dbReference type="InterPro" id="IPR000212">
    <property type="entry name" value="DNA_helicase_UvrD/REP"/>
</dbReference>
<dbReference type="PROSITE" id="PS51192">
    <property type="entry name" value="HELICASE_ATP_BIND_1"/>
    <property type="match status" value="1"/>
</dbReference>
<dbReference type="GO" id="GO:0003677">
    <property type="term" value="F:DNA binding"/>
    <property type="evidence" value="ECO:0007669"/>
    <property type="project" value="InterPro"/>
</dbReference>
<dbReference type="Pfam" id="PF13245">
    <property type="entry name" value="AAA_19"/>
    <property type="match status" value="1"/>
</dbReference>
<dbReference type="GO" id="GO:0043138">
    <property type="term" value="F:3'-5' DNA helicase activity"/>
    <property type="evidence" value="ECO:0007669"/>
    <property type="project" value="TreeGrafter"/>
</dbReference>
<dbReference type="SUPFAM" id="SSF52540">
    <property type="entry name" value="P-loop containing nucleoside triphosphate hydrolases"/>
    <property type="match status" value="1"/>
</dbReference>
<name>Q8VPP4_9MICC</name>
<keyword evidence="2" id="KW-0614">Plasmid</keyword>
<evidence type="ECO:0000313" key="2">
    <source>
        <dbReference type="EMBL" id="AAK62503.1"/>
    </source>
</evidence>
<geneLocation type="plasmid" evidence="2">
    <name>pSD10</name>
</geneLocation>
<organism evidence="2">
    <name type="scientific">Micrococcus sp. 28</name>
    <dbReference type="NCBI Taxonomy" id="161213"/>
    <lineage>
        <taxon>Bacteria</taxon>
        <taxon>Bacillati</taxon>
        <taxon>Actinomycetota</taxon>
        <taxon>Actinomycetes</taxon>
        <taxon>Micrococcales</taxon>
        <taxon>Micrococcaceae</taxon>
        <taxon>Micrococcus</taxon>
    </lineage>
</organism>
<proteinExistence type="predicted"/>
<feature type="domain" description="Helicase ATP-binding" evidence="1">
    <location>
        <begin position="11"/>
        <end position="176"/>
    </location>
</feature>
<dbReference type="InterPro" id="IPR014001">
    <property type="entry name" value="Helicase_ATP-bd"/>
</dbReference>
<dbReference type="GO" id="GO:0005524">
    <property type="term" value="F:ATP binding"/>
    <property type="evidence" value="ECO:0007669"/>
    <property type="project" value="InterPro"/>
</dbReference>
<dbReference type="PANTHER" id="PTHR11070">
    <property type="entry name" value="UVRD / RECB / PCRA DNA HELICASE FAMILY MEMBER"/>
    <property type="match status" value="1"/>
</dbReference>
<dbReference type="InterPro" id="IPR027417">
    <property type="entry name" value="P-loop_NTPase"/>
</dbReference>
<evidence type="ECO:0000259" key="1">
    <source>
        <dbReference type="PROSITE" id="PS51192"/>
    </source>
</evidence>
<reference evidence="2" key="1">
    <citation type="submission" date="2001-05" db="EMBL/GenBank/DDBJ databases">
        <title>A 50 kb plasmid rich in mobile gene sequences isolated from a marine Micrococcus.</title>
        <authorList>
            <person name="Zhong Z."/>
            <person name="Caspi R."/>
            <person name="Mincer T."/>
            <person name="Helinski D."/>
            <person name="Knauf V."/>
            <person name="Boardman K."/>
            <person name="Wilkinson J.E."/>
            <person name="Shea T."/>
            <person name="DeLoughery C."/>
            <person name="Toukdarian A."/>
        </authorList>
    </citation>
    <scope>NUCLEOTIDE SEQUENCE</scope>
    <source>
        <strain evidence="2">28</strain>
        <plasmid evidence="2">pSD10</plasmid>
    </source>
</reference>
<sequence>MVEDPPISKAVEVVLRAIPCSVALPAGAGKTELIAASVAKAAQQGGTCLVLTHTHAGVDALRRRMKKFGVASDQVVVRTIDSWSYDLIAHFPSLAGLVVSVVPDWSKSAEYHRAAAQAATSRAVGRMLKVSYTHLFVDEYQDCLVDQHELVLALAATVPTAVFGDPLQSLFNFRENRPVDWESDVLPKFPAVEIDHRPRRWEPNHPALGAWLVNIRQSLLKGLPVNLEGAPVRWVHRDNPRTYVQVCYQDLRLEGTTAVLGQFRPDCVKAASALKGTYLVMEAIDEKVTSTLAKQIDSDEGATVAKAVVEFAIECSSGLATHIRPDKRRRLGEGRSFTARSPTLQPAYEAVLRVRNDPTPEAVGAALHLLSKLPNVTVHCREAWNEVTRSVAVAATDGCSVSEALSRTRNHARVVGRRPTAHVISRPLLVKGLEYDHVIILNPEKYSAQELYVALTRGSKSVTIISDTVVLPPAAIASRHSKIAPRHSKILSPHPSLF</sequence>
<dbReference type="Gene3D" id="3.40.50.300">
    <property type="entry name" value="P-loop containing nucleotide triphosphate hydrolases"/>
    <property type="match status" value="2"/>
</dbReference>